<dbReference type="GO" id="GO:0016020">
    <property type="term" value="C:membrane"/>
    <property type="evidence" value="ECO:0007669"/>
    <property type="project" value="UniProtKB-SubCell"/>
</dbReference>
<dbReference type="EMBL" id="JACCJC010000052">
    <property type="protein sequence ID" value="KAF6232013.1"/>
    <property type="molecule type" value="Genomic_DNA"/>
</dbReference>
<evidence type="ECO:0000256" key="4">
    <source>
        <dbReference type="ARBA" id="ARBA00022692"/>
    </source>
</evidence>
<dbReference type="PANTHER" id="PTHR11360:SF224">
    <property type="entry name" value="MAJOR FACILITATOR SUPERFAMILY (MFS) PROFILE DOMAIN-CONTAINING PROTEIN-RELATED"/>
    <property type="match status" value="1"/>
</dbReference>
<feature type="transmembrane region" description="Helical" evidence="8">
    <location>
        <begin position="394"/>
        <end position="417"/>
    </location>
</feature>
<evidence type="ECO:0000256" key="5">
    <source>
        <dbReference type="ARBA" id="ARBA00022989"/>
    </source>
</evidence>
<organism evidence="10 11">
    <name type="scientific">Letharia columbiana</name>
    <dbReference type="NCBI Taxonomy" id="112416"/>
    <lineage>
        <taxon>Eukaryota</taxon>
        <taxon>Fungi</taxon>
        <taxon>Dikarya</taxon>
        <taxon>Ascomycota</taxon>
        <taxon>Pezizomycotina</taxon>
        <taxon>Lecanoromycetes</taxon>
        <taxon>OSLEUM clade</taxon>
        <taxon>Lecanoromycetidae</taxon>
        <taxon>Lecanorales</taxon>
        <taxon>Lecanorineae</taxon>
        <taxon>Parmeliaceae</taxon>
        <taxon>Letharia</taxon>
    </lineage>
</organism>
<keyword evidence="6 8" id="KW-0472">Membrane</keyword>
<feature type="transmembrane region" description="Helical" evidence="8">
    <location>
        <begin position="192"/>
        <end position="218"/>
    </location>
</feature>
<evidence type="ECO:0000256" key="3">
    <source>
        <dbReference type="ARBA" id="ARBA00022448"/>
    </source>
</evidence>
<feature type="transmembrane region" description="Helical" evidence="8">
    <location>
        <begin position="303"/>
        <end position="321"/>
    </location>
</feature>
<evidence type="ECO:0000256" key="2">
    <source>
        <dbReference type="ARBA" id="ARBA00006727"/>
    </source>
</evidence>
<feature type="transmembrane region" description="Helical" evidence="8">
    <location>
        <begin position="109"/>
        <end position="128"/>
    </location>
</feature>
<evidence type="ECO:0000256" key="7">
    <source>
        <dbReference type="SAM" id="MobiDB-lite"/>
    </source>
</evidence>
<feature type="transmembrane region" description="Helical" evidence="8">
    <location>
        <begin position="264"/>
        <end position="283"/>
    </location>
</feature>
<keyword evidence="3" id="KW-0813">Transport</keyword>
<name>A0A8H6FNZ4_9LECA</name>
<dbReference type="PANTHER" id="PTHR11360">
    <property type="entry name" value="MONOCARBOXYLATE TRANSPORTER"/>
    <property type="match status" value="1"/>
</dbReference>
<evidence type="ECO:0000256" key="8">
    <source>
        <dbReference type="SAM" id="Phobius"/>
    </source>
</evidence>
<comment type="subcellular location">
    <subcellularLocation>
        <location evidence="1">Membrane</location>
        <topology evidence="1">Multi-pass membrane protein</topology>
    </subcellularLocation>
</comment>
<feature type="transmembrane region" description="Helical" evidence="8">
    <location>
        <begin position="135"/>
        <end position="154"/>
    </location>
</feature>
<dbReference type="GO" id="GO:0022857">
    <property type="term" value="F:transmembrane transporter activity"/>
    <property type="evidence" value="ECO:0007669"/>
    <property type="project" value="InterPro"/>
</dbReference>
<feature type="transmembrane region" description="Helical" evidence="8">
    <location>
        <begin position="224"/>
        <end position="244"/>
    </location>
</feature>
<keyword evidence="5 8" id="KW-1133">Transmembrane helix</keyword>
<reference evidence="10 11" key="1">
    <citation type="journal article" date="2020" name="Genomics">
        <title>Complete, high-quality genomes from long-read metagenomic sequencing of two wolf lichen thalli reveals enigmatic genome architecture.</title>
        <authorList>
            <person name="McKenzie S.K."/>
            <person name="Walston R.F."/>
            <person name="Allen J.L."/>
        </authorList>
    </citation>
    <scope>NUCLEOTIDE SEQUENCE [LARGE SCALE GENOMIC DNA]</scope>
    <source>
        <strain evidence="10">WasteWater2</strain>
    </source>
</reference>
<evidence type="ECO:0000259" key="9">
    <source>
        <dbReference type="PROSITE" id="PS50850"/>
    </source>
</evidence>
<dbReference type="InterPro" id="IPR036259">
    <property type="entry name" value="MFS_trans_sf"/>
</dbReference>
<dbReference type="InterPro" id="IPR020846">
    <property type="entry name" value="MFS_dom"/>
</dbReference>
<evidence type="ECO:0000256" key="1">
    <source>
        <dbReference type="ARBA" id="ARBA00004141"/>
    </source>
</evidence>
<feature type="transmembrane region" description="Helical" evidence="8">
    <location>
        <begin position="160"/>
        <end position="180"/>
    </location>
</feature>
<accession>A0A8H6FNZ4</accession>
<feature type="compositionally biased region" description="Basic and acidic residues" evidence="7">
    <location>
        <begin position="21"/>
        <end position="34"/>
    </location>
</feature>
<sequence length="457" mass="49308">MAETNPQLAHTGHDSQVSVEGLEKNSDQQSKELSDAELEDAEKAGKPTPNPLTDPKSFPEGGAKAWLTVAGASACLFVSFGWINCVGVFQQYYQTHQLKEYTTSDVSWIPALQIFFMLFGGSFVGRIYDQYGPRYLLLVGTFLHVFGLMMTSISSKYYQLLLSQAICSPIGASMVFYPAFTCASTWFFEKRGAALGLVVAGSSLGGVIFPIMIIHLIPEVGFGWTLRICAFLILALLTFANLTVRSRIPPMKRPFSLMAFIRPLKVPSFSLLTAAVFFFYWGMFVPFTFIVVEAQSHGMSLRLANYLVPILNAASIIGRTVPNAIADKVGRFNVMVVMSSFTTILILALWLPATGNAAIIVFAALFGIASGAGIGLTPALCAQVSPIQEIGIRTGTIFTIAAFAALTGSPIGGQIIGDTHDGSFRYAKVFGGVSCAIATALFIITRINLAGFKMTKI</sequence>
<dbReference type="InterPro" id="IPR011701">
    <property type="entry name" value="MFS"/>
</dbReference>
<dbReference type="InterPro" id="IPR050327">
    <property type="entry name" value="Proton-linked_MCT"/>
</dbReference>
<comment type="caution">
    <text evidence="10">The sequence shown here is derived from an EMBL/GenBank/DDBJ whole genome shotgun (WGS) entry which is preliminary data.</text>
</comment>
<dbReference type="GeneID" id="59291499"/>
<feature type="compositionally biased region" description="Polar residues" evidence="7">
    <location>
        <begin position="1"/>
        <end position="18"/>
    </location>
</feature>
<dbReference type="Pfam" id="PF07690">
    <property type="entry name" value="MFS_1"/>
    <property type="match status" value="1"/>
</dbReference>
<dbReference type="AlphaFoldDB" id="A0A8H6FNZ4"/>
<evidence type="ECO:0000256" key="6">
    <source>
        <dbReference type="ARBA" id="ARBA00023136"/>
    </source>
</evidence>
<feature type="transmembrane region" description="Helical" evidence="8">
    <location>
        <begin position="357"/>
        <end position="382"/>
    </location>
</feature>
<comment type="similarity">
    <text evidence="2">Belongs to the major facilitator superfamily. Monocarboxylate porter (TC 2.A.1.13) family.</text>
</comment>
<proteinExistence type="inferred from homology"/>
<dbReference type="OrthoDB" id="5667at2759"/>
<dbReference type="RefSeq" id="XP_037161444.1">
    <property type="nucleotide sequence ID" value="XM_037311738.1"/>
</dbReference>
<dbReference type="Gene3D" id="1.20.1250.20">
    <property type="entry name" value="MFS general substrate transporter like domains"/>
    <property type="match status" value="2"/>
</dbReference>
<evidence type="ECO:0000313" key="11">
    <source>
        <dbReference type="Proteomes" id="UP000578531"/>
    </source>
</evidence>
<keyword evidence="11" id="KW-1185">Reference proteome</keyword>
<protein>
    <recommendedName>
        <fullName evidence="9">Major facilitator superfamily (MFS) profile domain-containing protein</fullName>
    </recommendedName>
</protein>
<feature type="transmembrane region" description="Helical" evidence="8">
    <location>
        <begin position="65"/>
        <end position="89"/>
    </location>
</feature>
<dbReference type="SUPFAM" id="SSF103473">
    <property type="entry name" value="MFS general substrate transporter"/>
    <property type="match status" value="1"/>
</dbReference>
<feature type="transmembrane region" description="Helical" evidence="8">
    <location>
        <begin position="333"/>
        <end position="351"/>
    </location>
</feature>
<dbReference type="CDD" id="cd17352">
    <property type="entry name" value="MFS_MCT_SLC16"/>
    <property type="match status" value="1"/>
</dbReference>
<feature type="region of interest" description="Disordered" evidence="7">
    <location>
        <begin position="1"/>
        <end position="57"/>
    </location>
</feature>
<feature type="transmembrane region" description="Helical" evidence="8">
    <location>
        <begin position="429"/>
        <end position="449"/>
    </location>
</feature>
<gene>
    <name evidence="10" type="ORF">HO173_009850</name>
</gene>
<keyword evidence="4 8" id="KW-0812">Transmembrane</keyword>
<dbReference type="Proteomes" id="UP000578531">
    <property type="component" value="Unassembled WGS sequence"/>
</dbReference>
<evidence type="ECO:0000313" key="10">
    <source>
        <dbReference type="EMBL" id="KAF6232013.1"/>
    </source>
</evidence>
<dbReference type="PROSITE" id="PS50850">
    <property type="entry name" value="MFS"/>
    <property type="match status" value="1"/>
</dbReference>
<feature type="domain" description="Major facilitator superfamily (MFS) profile" evidence="9">
    <location>
        <begin position="65"/>
        <end position="457"/>
    </location>
</feature>